<evidence type="ECO:0000313" key="3">
    <source>
        <dbReference type="Proteomes" id="UP001275084"/>
    </source>
</evidence>
<gene>
    <name evidence="2" type="ORF">B0T25DRAFT_620608</name>
</gene>
<dbReference type="PANTHER" id="PTHR24148:SF73">
    <property type="entry name" value="HET DOMAIN PROTEIN (AFU_ORTHOLOGUE AFUA_8G01020)"/>
    <property type="match status" value="1"/>
</dbReference>
<keyword evidence="3" id="KW-1185">Reference proteome</keyword>
<sequence>MFTDSQTPGSQVEIKILTLTMEKHRAVRHSFVQVHEHCPRRPYLELVVPPEASAVTSATFTTDSRDQGWADDKSVSYTWFEVALRRPAGRSDVAAIRIQHNKAGEDEFFTATTHWNTQSTSPRAKWWLGIVQPGDVIQLIPRAQFPGWVNIIRQGSIEIEYQVRVEDENLQQGWETSPGVASPGLIYRLDYGNRQIRVLVVKPGTYESDIEAEFEYVNLAGSSDQHIGFHALSYYWGDSTKSTSISIDAKGRVGHKIGISSTLERAIRRFRSPDVPLRIWIDAICINQDDLEERAQQVAMMGSIYSGADMVRIWLDDYVLGLDTALRIIRDIYNVNKRVCLGGSQCQCSSTKHTLPAEQLDEITQPKEWHSFGYTREVFGRYHAMKSFDASAIDAAGGEGEVHFTNFMQTFFHHPWFQRVWVVQEAILSHKTVVYSTSEEIPWEELLLINEMASTPEYAGEARWSVQARDSMPAIWNALPGRHGRTAEGKTKLLPILDVFLKALDLKATNPRDKLFALLAFGHETSEADKIPSLLRPDYSKPLENVMADFTRWWILEYHSLNILSFLHCQSTRAWRRTLWDEDPQLNTPALSGPSWALGTDGYAQCSSMTLREQFPSLLPTGAADTVPDEDLIRLADDSNPLELALRGYKVGEIVALGHPPQDMVSAENKDKQMLAAVFNRLFDPSARMGVWLLQGVNYHEEHWDPAALEYMLLDHIQAHFSYIPAPCQHTLLPAADGGSGYTCYETTDLPSCVERCFFVLSNGMYGLCPWTAQRGDVVTLLQGGGVPYLLRPVPEHLQSNGDTGSNRYQFVGECFAEGIADGKTVGDGDLGNSERFVLV</sequence>
<feature type="domain" description="Heterokaryon incompatibility" evidence="1">
    <location>
        <begin position="229"/>
        <end position="425"/>
    </location>
</feature>
<dbReference type="EMBL" id="JAUIQD010000002">
    <property type="protein sequence ID" value="KAK3358728.1"/>
    <property type="molecule type" value="Genomic_DNA"/>
</dbReference>
<dbReference type="Pfam" id="PF06985">
    <property type="entry name" value="HET"/>
    <property type="match status" value="1"/>
</dbReference>
<dbReference type="InterPro" id="IPR052895">
    <property type="entry name" value="HetReg/Transcr_Mod"/>
</dbReference>
<dbReference type="InterPro" id="IPR010730">
    <property type="entry name" value="HET"/>
</dbReference>
<organism evidence="2 3">
    <name type="scientific">Lasiosphaeria hispida</name>
    <dbReference type="NCBI Taxonomy" id="260671"/>
    <lineage>
        <taxon>Eukaryota</taxon>
        <taxon>Fungi</taxon>
        <taxon>Dikarya</taxon>
        <taxon>Ascomycota</taxon>
        <taxon>Pezizomycotina</taxon>
        <taxon>Sordariomycetes</taxon>
        <taxon>Sordariomycetidae</taxon>
        <taxon>Sordariales</taxon>
        <taxon>Lasiosphaeriaceae</taxon>
        <taxon>Lasiosphaeria</taxon>
    </lineage>
</organism>
<evidence type="ECO:0000259" key="1">
    <source>
        <dbReference type="Pfam" id="PF06985"/>
    </source>
</evidence>
<dbReference type="AlphaFoldDB" id="A0AAJ0HP29"/>
<reference evidence="2" key="1">
    <citation type="journal article" date="2023" name="Mol. Phylogenet. Evol.">
        <title>Genome-scale phylogeny and comparative genomics of the fungal order Sordariales.</title>
        <authorList>
            <person name="Hensen N."/>
            <person name="Bonometti L."/>
            <person name="Westerberg I."/>
            <person name="Brannstrom I.O."/>
            <person name="Guillou S."/>
            <person name="Cros-Aarteil S."/>
            <person name="Calhoun S."/>
            <person name="Haridas S."/>
            <person name="Kuo A."/>
            <person name="Mondo S."/>
            <person name="Pangilinan J."/>
            <person name="Riley R."/>
            <person name="LaButti K."/>
            <person name="Andreopoulos B."/>
            <person name="Lipzen A."/>
            <person name="Chen C."/>
            <person name="Yan M."/>
            <person name="Daum C."/>
            <person name="Ng V."/>
            <person name="Clum A."/>
            <person name="Steindorff A."/>
            <person name="Ohm R.A."/>
            <person name="Martin F."/>
            <person name="Silar P."/>
            <person name="Natvig D.O."/>
            <person name="Lalanne C."/>
            <person name="Gautier V."/>
            <person name="Ament-Velasquez S.L."/>
            <person name="Kruys A."/>
            <person name="Hutchinson M.I."/>
            <person name="Powell A.J."/>
            <person name="Barry K."/>
            <person name="Miller A.N."/>
            <person name="Grigoriev I.V."/>
            <person name="Debuchy R."/>
            <person name="Gladieux P."/>
            <person name="Hiltunen Thoren M."/>
            <person name="Johannesson H."/>
        </authorList>
    </citation>
    <scope>NUCLEOTIDE SEQUENCE</scope>
    <source>
        <strain evidence="2">CBS 955.72</strain>
    </source>
</reference>
<accession>A0AAJ0HP29</accession>
<reference evidence="2" key="2">
    <citation type="submission" date="2023-06" db="EMBL/GenBank/DDBJ databases">
        <authorList>
            <consortium name="Lawrence Berkeley National Laboratory"/>
            <person name="Haridas S."/>
            <person name="Hensen N."/>
            <person name="Bonometti L."/>
            <person name="Westerberg I."/>
            <person name="Brannstrom I.O."/>
            <person name="Guillou S."/>
            <person name="Cros-Aarteil S."/>
            <person name="Calhoun S."/>
            <person name="Kuo A."/>
            <person name="Mondo S."/>
            <person name="Pangilinan J."/>
            <person name="Riley R."/>
            <person name="Labutti K."/>
            <person name="Andreopoulos B."/>
            <person name="Lipzen A."/>
            <person name="Chen C."/>
            <person name="Yanf M."/>
            <person name="Daum C."/>
            <person name="Ng V."/>
            <person name="Clum A."/>
            <person name="Steindorff A."/>
            <person name="Ohm R."/>
            <person name="Martin F."/>
            <person name="Silar P."/>
            <person name="Natvig D."/>
            <person name="Lalanne C."/>
            <person name="Gautier V."/>
            <person name="Ament-Velasquez S.L."/>
            <person name="Kruys A."/>
            <person name="Hutchinson M.I."/>
            <person name="Powell A.J."/>
            <person name="Barry K."/>
            <person name="Miller A.N."/>
            <person name="Grigoriev I.V."/>
            <person name="Debuchy R."/>
            <person name="Gladieux P."/>
            <person name="Thoren M.H."/>
            <person name="Johannesson H."/>
        </authorList>
    </citation>
    <scope>NUCLEOTIDE SEQUENCE</scope>
    <source>
        <strain evidence="2">CBS 955.72</strain>
    </source>
</reference>
<dbReference type="Pfam" id="PF26639">
    <property type="entry name" value="Het-6_barrel"/>
    <property type="match status" value="1"/>
</dbReference>
<proteinExistence type="predicted"/>
<dbReference type="Proteomes" id="UP001275084">
    <property type="component" value="Unassembled WGS sequence"/>
</dbReference>
<dbReference type="PANTHER" id="PTHR24148">
    <property type="entry name" value="ANKYRIN REPEAT DOMAIN-CONTAINING PROTEIN 39 HOMOLOG-RELATED"/>
    <property type="match status" value="1"/>
</dbReference>
<evidence type="ECO:0000313" key="2">
    <source>
        <dbReference type="EMBL" id="KAK3358728.1"/>
    </source>
</evidence>
<protein>
    <submittedName>
        <fullName evidence="2">Heterokaryon incompatibility protein-domain-containing protein</fullName>
    </submittedName>
</protein>
<name>A0AAJ0HP29_9PEZI</name>
<comment type="caution">
    <text evidence="2">The sequence shown here is derived from an EMBL/GenBank/DDBJ whole genome shotgun (WGS) entry which is preliminary data.</text>
</comment>